<dbReference type="EMBL" id="CAFBMK010000025">
    <property type="protein sequence ID" value="CAB4902929.1"/>
    <property type="molecule type" value="Genomic_DNA"/>
</dbReference>
<keyword evidence="1" id="KW-1133">Transmembrane helix</keyword>
<name>A0A6J7GHW1_9ZZZZ</name>
<feature type="transmembrane region" description="Helical" evidence="1">
    <location>
        <begin position="28"/>
        <end position="48"/>
    </location>
</feature>
<feature type="transmembrane region" description="Helical" evidence="1">
    <location>
        <begin position="6"/>
        <end position="21"/>
    </location>
</feature>
<proteinExistence type="predicted"/>
<keyword evidence="1" id="KW-0472">Membrane</keyword>
<accession>A0A6J7GHW1</accession>
<dbReference type="AlphaFoldDB" id="A0A6J7GHW1"/>
<evidence type="ECO:0000256" key="1">
    <source>
        <dbReference type="SAM" id="Phobius"/>
    </source>
</evidence>
<keyword evidence="1" id="KW-0812">Transmembrane</keyword>
<reference evidence="2" key="1">
    <citation type="submission" date="2020-05" db="EMBL/GenBank/DDBJ databases">
        <authorList>
            <person name="Chiriac C."/>
            <person name="Salcher M."/>
            <person name="Ghai R."/>
            <person name="Kavagutti S V."/>
        </authorList>
    </citation>
    <scope>NUCLEOTIDE SEQUENCE</scope>
</reference>
<evidence type="ECO:0000313" key="2">
    <source>
        <dbReference type="EMBL" id="CAB4902929.1"/>
    </source>
</evidence>
<gene>
    <name evidence="2" type="ORF">UFOPK3564_00692</name>
</gene>
<protein>
    <submittedName>
        <fullName evidence="2">Unannotated protein</fullName>
    </submittedName>
</protein>
<organism evidence="2">
    <name type="scientific">freshwater metagenome</name>
    <dbReference type="NCBI Taxonomy" id="449393"/>
    <lineage>
        <taxon>unclassified sequences</taxon>
        <taxon>metagenomes</taxon>
        <taxon>ecological metagenomes</taxon>
    </lineage>
</organism>
<sequence>MGLIYAITSAVLLWLVLWALGMKSFDAILISAGVMVLATAVWKVLSYFPNADTEVAPSNDA</sequence>